<dbReference type="STRING" id="97331.A0A437A7K6"/>
<accession>A0A437A7K6</accession>
<feature type="region of interest" description="Disordered" evidence="9">
    <location>
        <begin position="318"/>
        <end position="361"/>
    </location>
</feature>
<dbReference type="GeneID" id="93587661"/>
<feature type="region of interest" description="Disordered" evidence="9">
    <location>
        <begin position="382"/>
        <end position="470"/>
    </location>
</feature>
<evidence type="ECO:0000256" key="9">
    <source>
        <dbReference type="SAM" id="MobiDB-lite"/>
    </source>
</evidence>
<evidence type="ECO:0000313" key="12">
    <source>
        <dbReference type="Proteomes" id="UP000283090"/>
    </source>
</evidence>
<feature type="domain" description="C2H2-type" evidence="10">
    <location>
        <begin position="129"/>
        <end position="153"/>
    </location>
</feature>
<evidence type="ECO:0000313" key="11">
    <source>
        <dbReference type="EMBL" id="RVD87108.1"/>
    </source>
</evidence>
<dbReference type="PANTHER" id="PTHR46179">
    <property type="entry name" value="ZINC FINGER PROTEIN"/>
    <property type="match status" value="1"/>
</dbReference>
<evidence type="ECO:0000256" key="5">
    <source>
        <dbReference type="ARBA" id="ARBA00023015"/>
    </source>
</evidence>
<dbReference type="OrthoDB" id="3437960at2759"/>
<comment type="subcellular location">
    <subcellularLocation>
        <location evidence="1">Nucleus</location>
    </subcellularLocation>
</comment>
<evidence type="ECO:0000256" key="2">
    <source>
        <dbReference type="ARBA" id="ARBA00022723"/>
    </source>
</evidence>
<dbReference type="Pfam" id="PF00096">
    <property type="entry name" value="zf-C2H2"/>
    <property type="match status" value="2"/>
</dbReference>
<dbReference type="GO" id="GO:0005634">
    <property type="term" value="C:nucleus"/>
    <property type="evidence" value="ECO:0007669"/>
    <property type="project" value="UniProtKB-SubCell"/>
</dbReference>
<feature type="domain" description="C2H2-type" evidence="10">
    <location>
        <begin position="160"/>
        <end position="185"/>
    </location>
</feature>
<keyword evidence="12" id="KW-1185">Reference proteome</keyword>
<evidence type="ECO:0000256" key="6">
    <source>
        <dbReference type="ARBA" id="ARBA00023163"/>
    </source>
</evidence>
<sequence>MNTGRSSSCLSSSVPVNCQIDSQSRIVSIMPRNLTVGKMRRLPPVYAVLNRLKVAPIDKVQELVRSADILKYTYKQQSQIHAAVAERLGVEAEKEDQGPPSFNCHICDKVVDDVGRLKRHLLTHGPRNYRCNFPGCTWTFTFAKDLERHRKTHGIAIQFFKCGFQGCGRLMNRRDNVRYHIRTVHGVQYGEANALVEVIPIDINTPDQQLEAAESNRSTRASEVHRELVTELEPNTTTKPLDLAFIQTEDEEQKLKDMFARFTTLDESKEPDNEECDSDGFSTEKDAPEPLQPQPGVQRSQPRKLKNRVKRVFYTTTRPRPPRFNRKPAQGQQENEAKVEAREESFVDVNSTTTQASGSNLEGKSLFKGLLSLGTSQQGVDGATIAIEAPTPSRSPKPLTRTPPPPPDLETSVRARPPISAMVPPQTENEVALPPPPRKPVADVGPEQSLEARPLPNPLQISPEFADQTT</sequence>
<dbReference type="EMBL" id="SAEB01000006">
    <property type="protein sequence ID" value="RVD87108.1"/>
    <property type="molecule type" value="Genomic_DNA"/>
</dbReference>
<evidence type="ECO:0000256" key="1">
    <source>
        <dbReference type="ARBA" id="ARBA00004123"/>
    </source>
</evidence>
<name>A0A437A7K6_ARTFL</name>
<dbReference type="PROSITE" id="PS00028">
    <property type="entry name" value="ZINC_FINGER_C2H2_1"/>
    <property type="match status" value="3"/>
</dbReference>
<dbReference type="RefSeq" id="XP_067492652.1">
    <property type="nucleotide sequence ID" value="XM_067634600.1"/>
</dbReference>
<keyword evidence="7" id="KW-0539">Nucleus</keyword>
<gene>
    <name evidence="11" type="ORF">DFL_005350</name>
</gene>
<organism evidence="11 12">
    <name type="scientific">Arthrobotrys flagrans</name>
    <name type="common">Nematode-trapping fungus</name>
    <name type="synonym">Trichothecium flagrans</name>
    <dbReference type="NCBI Taxonomy" id="97331"/>
    <lineage>
        <taxon>Eukaryota</taxon>
        <taxon>Fungi</taxon>
        <taxon>Dikarya</taxon>
        <taxon>Ascomycota</taxon>
        <taxon>Pezizomycotina</taxon>
        <taxon>Orbiliomycetes</taxon>
        <taxon>Orbiliales</taxon>
        <taxon>Orbiliaceae</taxon>
        <taxon>Arthrobotrys</taxon>
    </lineage>
</organism>
<dbReference type="PANTHER" id="PTHR46179:SF13">
    <property type="entry name" value="C2H2-TYPE DOMAIN-CONTAINING PROTEIN"/>
    <property type="match status" value="1"/>
</dbReference>
<dbReference type="VEuPathDB" id="FungiDB:DFL_005350"/>
<evidence type="ECO:0000259" key="10">
    <source>
        <dbReference type="PROSITE" id="PS50157"/>
    </source>
</evidence>
<dbReference type="GO" id="GO:0008270">
    <property type="term" value="F:zinc ion binding"/>
    <property type="evidence" value="ECO:0007669"/>
    <property type="project" value="UniProtKB-KW"/>
</dbReference>
<comment type="caution">
    <text evidence="11">The sequence shown here is derived from an EMBL/GenBank/DDBJ whole genome shotgun (WGS) entry which is preliminary data.</text>
</comment>
<dbReference type="PROSITE" id="PS50157">
    <property type="entry name" value="ZINC_FINGER_C2H2_2"/>
    <property type="match status" value="2"/>
</dbReference>
<proteinExistence type="predicted"/>
<dbReference type="AlphaFoldDB" id="A0A437A7K6"/>
<evidence type="ECO:0000256" key="7">
    <source>
        <dbReference type="ARBA" id="ARBA00023242"/>
    </source>
</evidence>
<feature type="compositionally biased region" description="Low complexity" evidence="9">
    <location>
        <begin position="390"/>
        <end position="400"/>
    </location>
</feature>
<evidence type="ECO:0000256" key="8">
    <source>
        <dbReference type="PROSITE-ProRule" id="PRU00042"/>
    </source>
</evidence>
<feature type="compositionally biased region" description="Polar residues" evidence="9">
    <location>
        <begin position="348"/>
        <end position="360"/>
    </location>
</feature>
<dbReference type="Gene3D" id="3.30.160.60">
    <property type="entry name" value="Classic Zinc Finger"/>
    <property type="match status" value="1"/>
</dbReference>
<keyword evidence="3 8" id="KW-0863">Zinc-finger</keyword>
<dbReference type="SUPFAM" id="SSF57667">
    <property type="entry name" value="beta-beta-alpha zinc fingers"/>
    <property type="match status" value="1"/>
</dbReference>
<dbReference type="Proteomes" id="UP000283090">
    <property type="component" value="Unassembled WGS sequence"/>
</dbReference>
<dbReference type="InterPro" id="IPR051061">
    <property type="entry name" value="Zinc_finger_trans_reg"/>
</dbReference>
<dbReference type="InterPro" id="IPR013087">
    <property type="entry name" value="Znf_C2H2_type"/>
</dbReference>
<keyword evidence="2" id="KW-0479">Metal-binding</keyword>
<reference evidence="11 12" key="1">
    <citation type="submission" date="2019-01" db="EMBL/GenBank/DDBJ databases">
        <title>Intercellular communication is required for trap formation in the nematode-trapping fungus Duddingtonia flagrans.</title>
        <authorList>
            <person name="Youssar L."/>
            <person name="Wernet V."/>
            <person name="Hensel N."/>
            <person name="Hildebrandt H.-G."/>
            <person name="Fischer R."/>
        </authorList>
    </citation>
    <scope>NUCLEOTIDE SEQUENCE [LARGE SCALE GENOMIC DNA]</scope>
    <source>
        <strain evidence="11 12">CBS H-5679</strain>
    </source>
</reference>
<evidence type="ECO:0000256" key="3">
    <source>
        <dbReference type="ARBA" id="ARBA00022771"/>
    </source>
</evidence>
<dbReference type="GO" id="GO:0006357">
    <property type="term" value="P:regulation of transcription by RNA polymerase II"/>
    <property type="evidence" value="ECO:0007669"/>
    <property type="project" value="TreeGrafter"/>
</dbReference>
<keyword evidence="4" id="KW-0862">Zinc</keyword>
<evidence type="ECO:0000256" key="4">
    <source>
        <dbReference type="ARBA" id="ARBA00022833"/>
    </source>
</evidence>
<dbReference type="SMART" id="SM00355">
    <property type="entry name" value="ZnF_C2H2"/>
    <property type="match status" value="3"/>
</dbReference>
<feature type="region of interest" description="Disordered" evidence="9">
    <location>
        <begin position="263"/>
        <end position="306"/>
    </location>
</feature>
<feature type="compositionally biased region" description="Basic and acidic residues" evidence="9">
    <location>
        <begin position="335"/>
        <end position="345"/>
    </location>
</feature>
<protein>
    <recommendedName>
        <fullName evidence="10">C2H2-type domain-containing protein</fullName>
    </recommendedName>
</protein>
<keyword evidence="6" id="KW-0804">Transcription</keyword>
<keyword evidence="5" id="KW-0805">Transcription regulation</keyword>
<dbReference type="InterPro" id="IPR036236">
    <property type="entry name" value="Znf_C2H2_sf"/>
</dbReference>